<keyword evidence="1" id="KW-1133">Transmembrane helix</keyword>
<evidence type="ECO:0000313" key="2">
    <source>
        <dbReference type="EMBL" id="CAB3260554.1"/>
    </source>
</evidence>
<dbReference type="EMBL" id="CADEBD010000857">
    <property type="protein sequence ID" value="CAB3260554.1"/>
    <property type="molecule type" value="Genomic_DNA"/>
</dbReference>
<organism evidence="2 3">
    <name type="scientific">Arctia plantaginis</name>
    <name type="common">Wood tiger moth</name>
    <name type="synonym">Phalaena plantaginis</name>
    <dbReference type="NCBI Taxonomy" id="874455"/>
    <lineage>
        <taxon>Eukaryota</taxon>
        <taxon>Metazoa</taxon>
        <taxon>Ecdysozoa</taxon>
        <taxon>Arthropoda</taxon>
        <taxon>Hexapoda</taxon>
        <taxon>Insecta</taxon>
        <taxon>Pterygota</taxon>
        <taxon>Neoptera</taxon>
        <taxon>Endopterygota</taxon>
        <taxon>Lepidoptera</taxon>
        <taxon>Glossata</taxon>
        <taxon>Ditrysia</taxon>
        <taxon>Noctuoidea</taxon>
        <taxon>Erebidae</taxon>
        <taxon>Arctiinae</taxon>
        <taxon>Arctia</taxon>
    </lineage>
</organism>
<sequence>MLIGSFRSGTSYDILELGRINVLRALNRNIKKMIYMMFHILLVSALVNIIVTNQSMIENQSVSKILSRRKRFLIFPEGSSFQLVICTQNHGYLHIGDIVWFGTTAALAWELPTDPGVFDMFRDKHKLYEANRKNDVIYYLNDEGKVIDVKEHKRKIIINPAFAKRSTDSMRGKNKIDSNYVKKLHLNQKNKNYWYEFDATEIAFHRNGRQELYAKLEKFLQALGWNYRDCVLHLLCQTGKLEAAQGTFLDEIFRAVFTLPKVHVESKVHNQYDDAHGANGDCAHLYPNCEHSPIM</sequence>
<gene>
    <name evidence="2" type="ORF">APLA_LOCUS17043</name>
</gene>
<dbReference type="Proteomes" id="UP000494256">
    <property type="component" value="Unassembled WGS sequence"/>
</dbReference>
<dbReference type="SMART" id="SM00718">
    <property type="entry name" value="DM4_12"/>
    <property type="match status" value="1"/>
</dbReference>
<dbReference type="AlphaFoldDB" id="A0A8S1BN61"/>
<protein>
    <submittedName>
        <fullName evidence="2">Uncharacterized protein</fullName>
    </submittedName>
</protein>
<evidence type="ECO:0000313" key="3">
    <source>
        <dbReference type="Proteomes" id="UP000494256"/>
    </source>
</evidence>
<keyword evidence="1" id="KW-0472">Membrane</keyword>
<dbReference type="PANTHER" id="PTHR21398:SF1">
    <property type="entry name" value="FI03705P"/>
    <property type="match status" value="1"/>
</dbReference>
<name>A0A8S1BN61_ARCPL</name>
<dbReference type="OrthoDB" id="7433834at2759"/>
<comment type="caution">
    <text evidence="2">The sequence shown here is derived from an EMBL/GenBank/DDBJ whole genome shotgun (WGS) entry which is preliminary data.</text>
</comment>
<feature type="transmembrane region" description="Helical" evidence="1">
    <location>
        <begin position="33"/>
        <end position="51"/>
    </location>
</feature>
<dbReference type="InterPro" id="IPR006631">
    <property type="entry name" value="DM4_12"/>
</dbReference>
<accession>A0A8S1BN61</accession>
<evidence type="ECO:0000256" key="1">
    <source>
        <dbReference type="SAM" id="Phobius"/>
    </source>
</evidence>
<keyword evidence="1" id="KW-0812">Transmembrane</keyword>
<dbReference type="PANTHER" id="PTHR21398">
    <property type="entry name" value="AGAP007094-PA"/>
    <property type="match status" value="1"/>
</dbReference>
<proteinExistence type="predicted"/>
<reference evidence="2 3" key="1">
    <citation type="submission" date="2020-04" db="EMBL/GenBank/DDBJ databases">
        <authorList>
            <person name="Wallbank WR R."/>
            <person name="Pardo Diaz C."/>
            <person name="Kozak K."/>
            <person name="Martin S."/>
            <person name="Jiggins C."/>
            <person name="Moest M."/>
            <person name="Warren A I."/>
            <person name="Byers J.R.P. K."/>
            <person name="Montejo-Kovacevich G."/>
            <person name="Yen C E."/>
        </authorList>
    </citation>
    <scope>NUCLEOTIDE SEQUENCE [LARGE SCALE GENOMIC DNA]</scope>
</reference>
<dbReference type="Pfam" id="PF07841">
    <property type="entry name" value="DM4_12"/>
    <property type="match status" value="1"/>
</dbReference>